<gene>
    <name evidence="2" type="ORF">RF11_13532</name>
</gene>
<accession>A0A0C2N5A6</accession>
<evidence type="ECO:0000256" key="1">
    <source>
        <dbReference type="SAM" id="MobiDB-lite"/>
    </source>
</evidence>
<dbReference type="EMBL" id="JWZT01002606">
    <property type="protein sequence ID" value="KII69067.1"/>
    <property type="molecule type" value="Genomic_DNA"/>
</dbReference>
<keyword evidence="3" id="KW-1185">Reference proteome</keyword>
<evidence type="ECO:0000313" key="3">
    <source>
        <dbReference type="Proteomes" id="UP000031668"/>
    </source>
</evidence>
<dbReference type="AlphaFoldDB" id="A0A0C2N5A6"/>
<proteinExistence type="predicted"/>
<protein>
    <submittedName>
        <fullName evidence="2">Uncharacterized protein</fullName>
    </submittedName>
</protein>
<sequence>MQVRGERNTSCPTVSMQAGALVEAPEYWYRIGTVDHEVSTEHHTDTPSRARNKLEISIGRENYVENSIEIPVECKNSMENSVDKLSVIPIVPSFVWRQPPIHFLREARTEFSMKSSNSPEDLIGCETHDPPAPLNLQQLTDALPGASKKTIRAGKTVEAGSVPKPNTVAKKAPSKKNAAGPKDHSKDRDLRYLPYALPFSCQ</sequence>
<name>A0A0C2N5A6_THEKT</name>
<evidence type="ECO:0000313" key="2">
    <source>
        <dbReference type="EMBL" id="KII69067.1"/>
    </source>
</evidence>
<comment type="caution">
    <text evidence="2">The sequence shown here is derived from an EMBL/GenBank/DDBJ whole genome shotgun (WGS) entry which is preliminary data.</text>
</comment>
<feature type="compositionally biased region" description="Basic and acidic residues" evidence="1">
    <location>
        <begin position="181"/>
        <end position="190"/>
    </location>
</feature>
<dbReference type="Proteomes" id="UP000031668">
    <property type="component" value="Unassembled WGS sequence"/>
</dbReference>
<organism evidence="2 3">
    <name type="scientific">Thelohanellus kitauei</name>
    <name type="common">Myxosporean</name>
    <dbReference type="NCBI Taxonomy" id="669202"/>
    <lineage>
        <taxon>Eukaryota</taxon>
        <taxon>Metazoa</taxon>
        <taxon>Cnidaria</taxon>
        <taxon>Myxozoa</taxon>
        <taxon>Myxosporea</taxon>
        <taxon>Bivalvulida</taxon>
        <taxon>Platysporina</taxon>
        <taxon>Myxobolidae</taxon>
        <taxon>Thelohanellus</taxon>
    </lineage>
</organism>
<feature type="region of interest" description="Disordered" evidence="1">
    <location>
        <begin position="156"/>
        <end position="190"/>
    </location>
</feature>
<reference evidence="2 3" key="1">
    <citation type="journal article" date="2014" name="Genome Biol. Evol.">
        <title>The genome of the myxosporean Thelohanellus kitauei shows adaptations to nutrient acquisition within its fish host.</title>
        <authorList>
            <person name="Yang Y."/>
            <person name="Xiong J."/>
            <person name="Zhou Z."/>
            <person name="Huo F."/>
            <person name="Miao W."/>
            <person name="Ran C."/>
            <person name="Liu Y."/>
            <person name="Zhang J."/>
            <person name="Feng J."/>
            <person name="Wang M."/>
            <person name="Wang M."/>
            <person name="Wang L."/>
            <person name="Yao B."/>
        </authorList>
    </citation>
    <scope>NUCLEOTIDE SEQUENCE [LARGE SCALE GENOMIC DNA]</scope>
    <source>
        <strain evidence="2">Wuqing</strain>
    </source>
</reference>